<organism evidence="1 2">
    <name type="scientific">Lysobacter capsici AZ78</name>
    <dbReference type="NCBI Taxonomy" id="1444315"/>
    <lineage>
        <taxon>Bacteria</taxon>
        <taxon>Pseudomonadati</taxon>
        <taxon>Pseudomonadota</taxon>
        <taxon>Gammaproteobacteria</taxon>
        <taxon>Lysobacterales</taxon>
        <taxon>Lysobacteraceae</taxon>
        <taxon>Lysobacter</taxon>
    </lineage>
</organism>
<evidence type="ECO:0000313" key="1">
    <source>
        <dbReference type="EMBL" id="KWS06134.1"/>
    </source>
</evidence>
<sequence length="248" mass="28159">MPQAVLLNNIDHHDLRVITARGARYGDDTMLAPTFFREFRDLQAHYPVVFQKTADGGFQPMALLGLRADENLFLSEPLLDGNRHERQRWDAHYLPIAVERLPFLIGIADDEPMIHIDLAHPRVVRGDAAEGEPLFLEHGGTTAFLEHMASMLRTLHDGLRDNAGFIAALLRHRLLEPFALEIRLDDRSELRLTGLHTIDEQRLSELDAAALHELSQAGYLQAAYMALASMSHLRDLIERMNRRHAADR</sequence>
<protein>
    <submittedName>
        <fullName evidence="1">Peptide transport system permease protein sapC</fullName>
    </submittedName>
</protein>
<evidence type="ECO:0000313" key="2">
    <source>
        <dbReference type="Proteomes" id="UP000023435"/>
    </source>
</evidence>
<dbReference type="Proteomes" id="UP000023435">
    <property type="component" value="Unassembled WGS sequence"/>
</dbReference>
<comment type="caution">
    <text evidence="1">The sequence shown here is derived from an EMBL/GenBank/DDBJ whole genome shotgun (WGS) entry which is preliminary data.</text>
</comment>
<proteinExistence type="predicted"/>
<keyword evidence="2" id="KW-1185">Reference proteome</keyword>
<dbReference type="Pfam" id="PF07277">
    <property type="entry name" value="SapC"/>
    <property type="match status" value="1"/>
</dbReference>
<dbReference type="OrthoDB" id="8888710at2"/>
<dbReference type="InterPro" id="IPR010836">
    <property type="entry name" value="SapC"/>
</dbReference>
<accession>A0A108UBJ5</accession>
<dbReference type="AlphaFoldDB" id="A0A108UBJ5"/>
<name>A0A108UBJ5_9GAMM</name>
<gene>
    <name evidence="1" type="ORF">AZ78_3688</name>
</gene>
<reference evidence="1 2" key="1">
    <citation type="journal article" date="2014" name="Genome Announc.">
        <title>Draft Genome Sequence of Lysobacter capsici AZ78, a Bacterium Antagonistic to Plant-Pathogenic Oomycetes.</title>
        <authorList>
            <person name="Puopolo G."/>
            <person name="Sonego P."/>
            <person name="Engelen K."/>
            <person name="Pertot I."/>
        </authorList>
    </citation>
    <scope>NUCLEOTIDE SEQUENCE [LARGE SCALE GENOMIC DNA]</scope>
    <source>
        <strain evidence="1 2">AZ78</strain>
    </source>
</reference>
<dbReference type="EMBL" id="JAJA02000001">
    <property type="protein sequence ID" value="KWS06134.1"/>
    <property type="molecule type" value="Genomic_DNA"/>
</dbReference>
<dbReference type="RefSeq" id="WP_036105904.1">
    <property type="nucleotide sequence ID" value="NZ_JAJA02000001.1"/>
</dbReference>